<evidence type="ECO:0000256" key="1">
    <source>
        <dbReference type="SAM" id="Phobius"/>
    </source>
</evidence>
<protein>
    <submittedName>
        <fullName evidence="2">Uncharacterized protein</fullName>
    </submittedName>
</protein>
<dbReference type="Proteomes" id="UP000011724">
    <property type="component" value="Chromosome"/>
</dbReference>
<dbReference type="RefSeq" id="WP_015416617.1">
    <property type="nucleotide sequence ID" value="NC_020409.1"/>
</dbReference>
<feature type="transmembrane region" description="Helical" evidence="1">
    <location>
        <begin position="81"/>
        <end position="100"/>
    </location>
</feature>
<name>M1WNT4_PSEP2</name>
<accession>M1WNT4</accession>
<evidence type="ECO:0000313" key="3">
    <source>
        <dbReference type="Proteomes" id="UP000011724"/>
    </source>
</evidence>
<keyword evidence="1" id="KW-1133">Transmembrane helix</keyword>
<gene>
    <name evidence="2" type="ordered locus">BN4_20513</name>
</gene>
<keyword evidence="1" id="KW-0812">Transmembrane</keyword>
<evidence type="ECO:0000313" key="2">
    <source>
        <dbReference type="EMBL" id="CCH50575.1"/>
    </source>
</evidence>
<feature type="transmembrane region" description="Helical" evidence="1">
    <location>
        <begin position="56"/>
        <end position="75"/>
    </location>
</feature>
<dbReference type="HOGENOM" id="CLU_165293_0_0_7"/>
<dbReference type="EMBL" id="FO203427">
    <property type="protein sequence ID" value="CCH50575.1"/>
    <property type="molecule type" value="Genomic_DNA"/>
</dbReference>
<keyword evidence="1" id="KW-0472">Membrane</keyword>
<sequence length="109" mass="11644">MEKLVKALLLGTAAGIIDVIPMAIQGLSWQTTISTMVHWQALGIIITFARLPMNSWLSGITLALLTGAPLAILTTEHDPTAWIILLLSSIVLGSVLGLMAEKLIGTKRN</sequence>
<reference evidence="2 3" key="1">
    <citation type="journal article" date="2013" name="PLoS ONE">
        <title>The first genomic and proteomic characterization of a deep-sea sulfate reducer: insights into the piezophilic lifestyle of Desulfovibrio piezophilus.</title>
        <authorList>
            <person name="Pradel N."/>
            <person name="Ji B."/>
            <person name="Gimenez G."/>
            <person name="Talla E."/>
            <person name="Lenoble P."/>
            <person name="Garel M."/>
            <person name="Tamburini C."/>
            <person name="Fourquet P."/>
            <person name="Lebrun R."/>
            <person name="Bertin P."/>
            <person name="Denis Y."/>
            <person name="Pophillat M."/>
            <person name="Barbe V."/>
            <person name="Ollivier B."/>
            <person name="Dolla A."/>
        </authorList>
    </citation>
    <scope>NUCLEOTIDE SEQUENCE [LARGE SCALE GENOMIC DNA]</scope>
    <source>
        <strain evidence="3">DSM 10523 / SB164P1</strain>
    </source>
</reference>
<dbReference type="BioCyc" id="DPIE1322246:BN4_RS16820-MONOMER"/>
<dbReference type="PATRIC" id="fig|879567.3.peg.3614"/>
<feature type="transmembrane region" description="Helical" evidence="1">
    <location>
        <begin position="7"/>
        <end position="24"/>
    </location>
</feature>
<dbReference type="AlphaFoldDB" id="M1WNT4"/>
<reference evidence="3" key="2">
    <citation type="journal article" date="2013" name="Stand. Genomic Sci.">
        <title>Complete genome sequence of Desulfocapsa sulfexigens, a marine deltaproteobacterium specialized in disproportionating inorganic sulfur compounds.</title>
        <authorList>
            <person name="Finster K.W."/>
            <person name="Kjeldsen K.U."/>
            <person name="Kube M."/>
            <person name="Reinhardt R."/>
            <person name="Mussmann M."/>
            <person name="Amann R."/>
            <person name="Schreiber L."/>
        </authorList>
    </citation>
    <scope>NUCLEOTIDE SEQUENCE [LARGE SCALE GENOMIC DNA]</scope>
    <source>
        <strain evidence="3">DSM 10523 / SB164P1</strain>
    </source>
</reference>
<dbReference type="eggNOG" id="ENOG503188M">
    <property type="taxonomic scope" value="Bacteria"/>
</dbReference>
<organism evidence="2 3">
    <name type="scientific">Pseudodesulfovibrio piezophilus (strain DSM 21447 / JCM 15486 / C1TLV30)</name>
    <name type="common">Desulfovibrio piezophilus</name>
    <dbReference type="NCBI Taxonomy" id="1322246"/>
    <lineage>
        <taxon>Bacteria</taxon>
        <taxon>Pseudomonadati</taxon>
        <taxon>Thermodesulfobacteriota</taxon>
        <taxon>Desulfovibrionia</taxon>
        <taxon>Desulfovibrionales</taxon>
        <taxon>Desulfovibrionaceae</taxon>
    </lineage>
</organism>
<dbReference type="OrthoDB" id="1047115at2"/>
<dbReference type="KEGG" id="dpi:BN4_20513"/>
<keyword evidence="3" id="KW-1185">Reference proteome</keyword>
<proteinExistence type="predicted"/>
<dbReference type="STRING" id="1322246.BN4_20513"/>